<comment type="caution">
    <text evidence="3">The sequence shown here is derived from an EMBL/GenBank/DDBJ whole genome shotgun (WGS) entry which is preliminary data.</text>
</comment>
<organism evidence="3 4">
    <name type="scientific">Paeniroseomonas aquatica</name>
    <dbReference type="NCBI Taxonomy" id="373043"/>
    <lineage>
        <taxon>Bacteria</taxon>
        <taxon>Pseudomonadati</taxon>
        <taxon>Pseudomonadota</taxon>
        <taxon>Alphaproteobacteria</taxon>
        <taxon>Acetobacterales</taxon>
        <taxon>Acetobacteraceae</taxon>
        <taxon>Paeniroseomonas</taxon>
    </lineage>
</organism>
<protein>
    <submittedName>
        <fullName evidence="3">Site-specific integrase</fullName>
    </submittedName>
</protein>
<evidence type="ECO:0000256" key="1">
    <source>
        <dbReference type="ARBA" id="ARBA00023172"/>
    </source>
</evidence>
<keyword evidence="1" id="KW-0233">DNA recombination</keyword>
<name>A0ABT8AF93_9PROT</name>
<keyword evidence="4" id="KW-1185">Reference proteome</keyword>
<dbReference type="CDD" id="cd00397">
    <property type="entry name" value="DNA_BRE_C"/>
    <property type="match status" value="1"/>
</dbReference>
<proteinExistence type="predicted"/>
<gene>
    <name evidence="3" type="ORF">QWZ14_29265</name>
</gene>
<dbReference type="RefSeq" id="WP_290320597.1">
    <property type="nucleotide sequence ID" value="NZ_JAUFPN010000268.1"/>
</dbReference>
<accession>A0ABT8AF93</accession>
<evidence type="ECO:0000313" key="4">
    <source>
        <dbReference type="Proteomes" id="UP001529369"/>
    </source>
</evidence>
<dbReference type="PROSITE" id="PS51898">
    <property type="entry name" value="TYR_RECOMBINASE"/>
    <property type="match status" value="1"/>
</dbReference>
<dbReference type="Proteomes" id="UP001529369">
    <property type="component" value="Unassembled WGS sequence"/>
</dbReference>
<dbReference type="InterPro" id="IPR013762">
    <property type="entry name" value="Integrase-like_cat_sf"/>
</dbReference>
<dbReference type="InterPro" id="IPR011010">
    <property type="entry name" value="DNA_brk_join_enz"/>
</dbReference>
<dbReference type="Pfam" id="PF00589">
    <property type="entry name" value="Phage_integrase"/>
    <property type="match status" value="1"/>
</dbReference>
<dbReference type="EMBL" id="JAUFPN010000268">
    <property type="protein sequence ID" value="MDN3568487.1"/>
    <property type="molecule type" value="Genomic_DNA"/>
</dbReference>
<feature type="domain" description="Tyr recombinase" evidence="2">
    <location>
        <begin position="94"/>
        <end position="288"/>
    </location>
</feature>
<evidence type="ECO:0000313" key="3">
    <source>
        <dbReference type="EMBL" id="MDN3568487.1"/>
    </source>
</evidence>
<dbReference type="InterPro" id="IPR002104">
    <property type="entry name" value="Integrase_catalytic"/>
</dbReference>
<dbReference type="Gene3D" id="1.10.443.10">
    <property type="entry name" value="Intergrase catalytic core"/>
    <property type="match status" value="1"/>
</dbReference>
<sequence length="311" mass="34914">MSHTGQLDCNTHPADRITPSRVGAYLADLAALSSTATQRRRLEELFIVASLLDPRRSWQWIRDLATRVRWRDMPVRDKRSRLVGADDLLNLGHQLMQQAEQAEQDHPWCRALLNRDGLALALLAQRPLRRANFAGLRLGQHVLRRGAGWWLQIEAEETKTRALIEVPWPETLVPALEVYLTTWRPVLLARRISWSAGAPAAGTDLSVSSRGAAMGTQALYDMTTKRTRLAFGKALSPHLFRDCAATSIAIEDPVHVRIASQVLGHRSQATTERYYNQAQTIDAARQWQATLDRMRASPNPSYATTKAEDAD</sequence>
<reference evidence="4" key="1">
    <citation type="journal article" date="2019" name="Int. J. Syst. Evol. Microbiol.">
        <title>The Global Catalogue of Microorganisms (GCM) 10K type strain sequencing project: providing services to taxonomists for standard genome sequencing and annotation.</title>
        <authorList>
            <consortium name="The Broad Institute Genomics Platform"/>
            <consortium name="The Broad Institute Genome Sequencing Center for Infectious Disease"/>
            <person name="Wu L."/>
            <person name="Ma J."/>
        </authorList>
    </citation>
    <scope>NUCLEOTIDE SEQUENCE [LARGE SCALE GENOMIC DNA]</scope>
    <source>
        <strain evidence="4">CECT 7131</strain>
    </source>
</reference>
<evidence type="ECO:0000259" key="2">
    <source>
        <dbReference type="PROSITE" id="PS51898"/>
    </source>
</evidence>
<dbReference type="SUPFAM" id="SSF56349">
    <property type="entry name" value="DNA breaking-rejoining enzymes"/>
    <property type="match status" value="1"/>
</dbReference>